<proteinExistence type="predicted"/>
<feature type="transmembrane region" description="Helical" evidence="1">
    <location>
        <begin position="6"/>
        <end position="26"/>
    </location>
</feature>
<gene>
    <name evidence="2" type="ORF">PWA56_01515</name>
</gene>
<keyword evidence="1" id="KW-1133">Transmembrane helix</keyword>
<keyword evidence="1" id="KW-0812">Transmembrane</keyword>
<dbReference type="EMBL" id="CP118598">
    <property type="protein sequence ID" value="WDY40554.1"/>
    <property type="molecule type" value="Genomic_DNA"/>
</dbReference>
<organism evidence="2 3">
    <name type="scientific">Bifidobacterium longum subsp. longum</name>
    <dbReference type="NCBI Taxonomy" id="1679"/>
    <lineage>
        <taxon>Bacteria</taxon>
        <taxon>Bacillati</taxon>
        <taxon>Actinomycetota</taxon>
        <taxon>Actinomycetes</taxon>
        <taxon>Bifidobacteriales</taxon>
        <taxon>Bifidobacteriaceae</taxon>
        <taxon>Bifidobacterium</taxon>
    </lineage>
</organism>
<dbReference type="RefSeq" id="WP_100984790.1">
    <property type="nucleotide sequence ID" value="NZ_CP118598.1"/>
</dbReference>
<dbReference type="Proteomes" id="UP001221506">
    <property type="component" value="Chromosome"/>
</dbReference>
<sequence length="119" mass="13407">MPTHMVIAVVAIVAIIIVSVAVKMHFDEVKKADLMTAKPLSLTEEQVKSVTMRRRHQPERIIVRMPAAYATDDEVNMWADTVAPRVGRGFQATEVQVIPQRFGRKAMYEITFAKLGSLR</sequence>
<keyword evidence="1" id="KW-0472">Membrane</keyword>
<evidence type="ECO:0000256" key="1">
    <source>
        <dbReference type="SAM" id="Phobius"/>
    </source>
</evidence>
<accession>A0ABD7WL95</accession>
<protein>
    <submittedName>
        <fullName evidence="2">Uncharacterized protein</fullName>
    </submittedName>
</protein>
<name>A0ABD7WL95_BIFLL</name>
<reference evidence="2 3" key="1">
    <citation type="submission" date="2023-02" db="EMBL/GenBank/DDBJ databases">
        <authorList>
            <person name="Pan L."/>
        </authorList>
    </citation>
    <scope>NUCLEOTIDE SEQUENCE [LARGE SCALE GENOMIC DNA]</scope>
    <source>
        <strain evidence="2 3">F2</strain>
    </source>
</reference>
<evidence type="ECO:0000313" key="3">
    <source>
        <dbReference type="Proteomes" id="UP001221506"/>
    </source>
</evidence>
<evidence type="ECO:0000313" key="2">
    <source>
        <dbReference type="EMBL" id="WDY40554.1"/>
    </source>
</evidence>
<dbReference type="AlphaFoldDB" id="A0ABD7WL95"/>